<reference evidence="1 2" key="1">
    <citation type="journal article" date="2018" name="Nat. Ecol. Evol.">
        <title>Pezizomycetes genomes reveal the molecular basis of ectomycorrhizal truffle lifestyle.</title>
        <authorList>
            <person name="Murat C."/>
            <person name="Payen T."/>
            <person name="Noel B."/>
            <person name="Kuo A."/>
            <person name="Morin E."/>
            <person name="Chen J."/>
            <person name="Kohler A."/>
            <person name="Krizsan K."/>
            <person name="Balestrini R."/>
            <person name="Da Silva C."/>
            <person name="Montanini B."/>
            <person name="Hainaut M."/>
            <person name="Levati E."/>
            <person name="Barry K.W."/>
            <person name="Belfiori B."/>
            <person name="Cichocki N."/>
            <person name="Clum A."/>
            <person name="Dockter R.B."/>
            <person name="Fauchery L."/>
            <person name="Guy J."/>
            <person name="Iotti M."/>
            <person name="Le Tacon F."/>
            <person name="Lindquist E.A."/>
            <person name="Lipzen A."/>
            <person name="Malagnac F."/>
            <person name="Mello A."/>
            <person name="Molinier V."/>
            <person name="Miyauchi S."/>
            <person name="Poulain J."/>
            <person name="Riccioni C."/>
            <person name="Rubini A."/>
            <person name="Sitrit Y."/>
            <person name="Splivallo R."/>
            <person name="Traeger S."/>
            <person name="Wang M."/>
            <person name="Zifcakova L."/>
            <person name="Wipf D."/>
            <person name="Zambonelli A."/>
            <person name="Paolocci F."/>
            <person name="Nowrousian M."/>
            <person name="Ottonello S."/>
            <person name="Baldrian P."/>
            <person name="Spatafora J.W."/>
            <person name="Henrissat B."/>
            <person name="Nagy L.G."/>
            <person name="Aury J.M."/>
            <person name="Wincker P."/>
            <person name="Grigoriev I.V."/>
            <person name="Bonfante P."/>
            <person name="Martin F.M."/>
        </authorList>
    </citation>
    <scope>NUCLEOTIDE SEQUENCE [LARGE SCALE GENOMIC DNA]</scope>
    <source>
        <strain evidence="1 2">ATCC MYA-4762</strain>
    </source>
</reference>
<proteinExistence type="predicted"/>
<dbReference type="EMBL" id="ML121527">
    <property type="protein sequence ID" value="RPB29300.1"/>
    <property type="molecule type" value="Genomic_DNA"/>
</dbReference>
<evidence type="ECO:0000313" key="1">
    <source>
        <dbReference type="EMBL" id="RPB29300.1"/>
    </source>
</evidence>
<keyword evidence="2" id="KW-1185">Reference proteome</keyword>
<sequence>METQTSIKPPHSKTPLVEHQQHISGLDQQHCNKEPPQPMNMQCRISTEAQQNSFLQQHSDEEAYLLKLSEEAGIPPSIPMSIQHVDIPIRENGVPNYYELFQLYPTALPRGQYQVDGVWTITQSVCGKFTIPKEATG</sequence>
<gene>
    <name evidence="1" type="ORF">L211DRAFT_831978</name>
</gene>
<accession>A0A3N4M2M6</accession>
<dbReference type="InParanoid" id="A0A3N4M2M6"/>
<feature type="non-terminal residue" evidence="1">
    <location>
        <position position="1"/>
    </location>
</feature>
<organism evidence="1 2">
    <name type="scientific">Terfezia boudieri ATCC MYA-4762</name>
    <dbReference type="NCBI Taxonomy" id="1051890"/>
    <lineage>
        <taxon>Eukaryota</taxon>
        <taxon>Fungi</taxon>
        <taxon>Dikarya</taxon>
        <taxon>Ascomycota</taxon>
        <taxon>Pezizomycotina</taxon>
        <taxon>Pezizomycetes</taxon>
        <taxon>Pezizales</taxon>
        <taxon>Pezizaceae</taxon>
        <taxon>Terfezia</taxon>
    </lineage>
</organism>
<name>A0A3N4M2M6_9PEZI</name>
<dbReference type="AlphaFoldDB" id="A0A3N4M2M6"/>
<protein>
    <submittedName>
        <fullName evidence="1">Uncharacterized protein</fullName>
    </submittedName>
</protein>
<dbReference type="Proteomes" id="UP000267821">
    <property type="component" value="Unassembled WGS sequence"/>
</dbReference>
<evidence type="ECO:0000313" key="2">
    <source>
        <dbReference type="Proteomes" id="UP000267821"/>
    </source>
</evidence>